<evidence type="ECO:0000256" key="2">
    <source>
        <dbReference type="ARBA" id="ARBA00023125"/>
    </source>
</evidence>
<protein>
    <submittedName>
        <fullName evidence="6">TetR family transcriptional regulator C-terminal domain-containing protein</fullName>
    </submittedName>
</protein>
<evidence type="ECO:0000256" key="4">
    <source>
        <dbReference type="PROSITE-ProRule" id="PRU00335"/>
    </source>
</evidence>
<evidence type="ECO:0000313" key="6">
    <source>
        <dbReference type="EMBL" id="MEI9400685.1"/>
    </source>
</evidence>
<keyword evidence="7" id="KW-1185">Reference proteome</keyword>
<dbReference type="PROSITE" id="PS50977">
    <property type="entry name" value="HTH_TETR_2"/>
    <property type="match status" value="1"/>
</dbReference>
<dbReference type="Proteomes" id="UP001366503">
    <property type="component" value="Unassembled WGS sequence"/>
</dbReference>
<keyword evidence="3" id="KW-0804">Transcription</keyword>
<accession>A0ABU8K4P8</accession>
<proteinExistence type="predicted"/>
<evidence type="ECO:0000256" key="3">
    <source>
        <dbReference type="ARBA" id="ARBA00023163"/>
    </source>
</evidence>
<dbReference type="PANTHER" id="PTHR47506">
    <property type="entry name" value="TRANSCRIPTIONAL REGULATORY PROTEIN"/>
    <property type="match status" value="1"/>
</dbReference>
<dbReference type="Pfam" id="PF00440">
    <property type="entry name" value="TetR_N"/>
    <property type="match status" value="1"/>
</dbReference>
<gene>
    <name evidence="6" type="ORF">O7A05_00480</name>
</gene>
<comment type="caution">
    <text evidence="6">The sequence shown here is derived from an EMBL/GenBank/DDBJ whole genome shotgun (WGS) entry which is preliminary data.</text>
</comment>
<organism evidence="6 7">
    <name type="scientific">Mesorhizobium argentiipisi</name>
    <dbReference type="NCBI Taxonomy" id="3015175"/>
    <lineage>
        <taxon>Bacteria</taxon>
        <taxon>Pseudomonadati</taxon>
        <taxon>Pseudomonadota</taxon>
        <taxon>Alphaproteobacteria</taxon>
        <taxon>Hyphomicrobiales</taxon>
        <taxon>Phyllobacteriaceae</taxon>
        <taxon>Mesorhizobium</taxon>
    </lineage>
</organism>
<keyword evidence="1" id="KW-0805">Transcription regulation</keyword>
<dbReference type="InterPro" id="IPR036271">
    <property type="entry name" value="Tet_transcr_reg_TetR-rel_C_sf"/>
</dbReference>
<dbReference type="SUPFAM" id="SSF46689">
    <property type="entry name" value="Homeodomain-like"/>
    <property type="match status" value="1"/>
</dbReference>
<keyword evidence="2 4" id="KW-0238">DNA-binding</keyword>
<dbReference type="EMBL" id="JAPYKO010000001">
    <property type="protein sequence ID" value="MEI9400685.1"/>
    <property type="molecule type" value="Genomic_DNA"/>
</dbReference>
<dbReference type="PANTHER" id="PTHR47506:SF6">
    <property type="entry name" value="HTH-TYPE TRANSCRIPTIONAL REPRESSOR NEMR"/>
    <property type="match status" value="1"/>
</dbReference>
<dbReference type="Pfam" id="PF16925">
    <property type="entry name" value="TetR_C_13"/>
    <property type="match status" value="1"/>
</dbReference>
<dbReference type="InterPro" id="IPR011075">
    <property type="entry name" value="TetR_C"/>
</dbReference>
<feature type="DNA-binding region" description="H-T-H motif" evidence="4">
    <location>
        <begin position="38"/>
        <end position="57"/>
    </location>
</feature>
<dbReference type="RefSeq" id="WP_337090991.1">
    <property type="nucleotide sequence ID" value="NZ_JAPYKO010000001.1"/>
</dbReference>
<dbReference type="InterPro" id="IPR001647">
    <property type="entry name" value="HTH_TetR"/>
</dbReference>
<feature type="domain" description="HTH tetR-type" evidence="5">
    <location>
        <begin position="15"/>
        <end position="75"/>
    </location>
</feature>
<evidence type="ECO:0000256" key="1">
    <source>
        <dbReference type="ARBA" id="ARBA00023015"/>
    </source>
</evidence>
<dbReference type="InterPro" id="IPR009057">
    <property type="entry name" value="Homeodomain-like_sf"/>
</dbReference>
<name>A0ABU8K4P8_9HYPH</name>
<dbReference type="Gene3D" id="1.10.357.10">
    <property type="entry name" value="Tetracycline Repressor, domain 2"/>
    <property type="match status" value="1"/>
</dbReference>
<evidence type="ECO:0000313" key="7">
    <source>
        <dbReference type="Proteomes" id="UP001366503"/>
    </source>
</evidence>
<dbReference type="SUPFAM" id="SSF48498">
    <property type="entry name" value="Tetracyclin repressor-like, C-terminal domain"/>
    <property type="match status" value="1"/>
</dbReference>
<evidence type="ECO:0000259" key="5">
    <source>
        <dbReference type="PROSITE" id="PS50977"/>
    </source>
</evidence>
<sequence>MEIRSAARRGPKPKPDTRSNLIQVGVQTIHAEGFSATGIQSIVEKAHVPKGSFYNHFASKEAFGADVIDAYSDLGQEKLRTFLENADLGPLERIESYFDDRIRSFRENNYARGCLMGNFSAEAADHSSMIRERLARQFKAWGDLFEKCISEAQDRGEVGSQLPPAVLARFIFNSWEGALLRMRAEKSDTPLLDFKDVIFGSILVRRYVD</sequence>
<reference evidence="6 7" key="1">
    <citation type="submission" date="2022-12" db="EMBL/GenBank/DDBJ databases">
        <authorList>
            <person name="Muema E."/>
        </authorList>
    </citation>
    <scope>NUCLEOTIDE SEQUENCE [LARGE SCALE GENOMIC DNA]</scope>
    <source>
        <strain evidence="7">1330</strain>
    </source>
</reference>